<dbReference type="SUPFAM" id="SSF51735">
    <property type="entry name" value="NAD(P)-binding Rossmann-fold domains"/>
    <property type="match status" value="1"/>
</dbReference>
<dbReference type="Pfam" id="PF00106">
    <property type="entry name" value="adh_short"/>
    <property type="match status" value="1"/>
</dbReference>
<dbReference type="PRINTS" id="PR00080">
    <property type="entry name" value="SDRFAMILY"/>
</dbReference>
<comment type="similarity">
    <text evidence="1 3">Belongs to the short-chain dehydrogenases/reductases (SDR) family.</text>
</comment>
<dbReference type="Proteomes" id="UP000245166">
    <property type="component" value="Unassembled WGS sequence"/>
</dbReference>
<comment type="caution">
    <text evidence="4">The sequence shown here is derived from an EMBL/GenBank/DDBJ whole genome shotgun (WGS) entry which is preliminary data.</text>
</comment>
<dbReference type="GO" id="GO:0016491">
    <property type="term" value="F:oxidoreductase activity"/>
    <property type="evidence" value="ECO:0007669"/>
    <property type="project" value="UniProtKB-KW"/>
</dbReference>
<evidence type="ECO:0000256" key="1">
    <source>
        <dbReference type="ARBA" id="ARBA00006484"/>
    </source>
</evidence>
<evidence type="ECO:0000256" key="3">
    <source>
        <dbReference type="RuleBase" id="RU000363"/>
    </source>
</evidence>
<name>A0A2U1ZW94_9MICO</name>
<accession>A0A2U1ZW94</accession>
<dbReference type="PANTHER" id="PTHR43976:SF16">
    <property type="entry name" value="SHORT-CHAIN DEHYDROGENASE_REDUCTASE FAMILY PROTEIN"/>
    <property type="match status" value="1"/>
</dbReference>
<protein>
    <submittedName>
        <fullName evidence="4">Short-chain dehydrogenase/reductase</fullName>
    </submittedName>
</protein>
<organism evidence="4 5">
    <name type="scientific">Serinibacter arcticus</name>
    <dbReference type="NCBI Taxonomy" id="1655435"/>
    <lineage>
        <taxon>Bacteria</taxon>
        <taxon>Bacillati</taxon>
        <taxon>Actinomycetota</taxon>
        <taxon>Actinomycetes</taxon>
        <taxon>Micrococcales</taxon>
        <taxon>Beutenbergiaceae</taxon>
        <taxon>Serinibacter</taxon>
    </lineage>
</organism>
<dbReference type="InterPro" id="IPR051911">
    <property type="entry name" value="SDR_oxidoreductase"/>
</dbReference>
<dbReference type="OrthoDB" id="286404at2"/>
<dbReference type="RefSeq" id="WP_109229630.1">
    <property type="nucleotide sequence ID" value="NZ_PYHR01000002.1"/>
</dbReference>
<dbReference type="InterPro" id="IPR002347">
    <property type="entry name" value="SDR_fam"/>
</dbReference>
<dbReference type="PRINTS" id="PR00081">
    <property type="entry name" value="GDHRDH"/>
</dbReference>
<reference evidence="4 5" key="1">
    <citation type="submission" date="2018-03" db="EMBL/GenBank/DDBJ databases">
        <title>Genome assembly of novel Miniimonas species PCH200.</title>
        <authorList>
            <person name="Thakur V."/>
            <person name="Kumar V."/>
            <person name="Singh D."/>
        </authorList>
    </citation>
    <scope>NUCLEOTIDE SEQUENCE [LARGE SCALE GENOMIC DNA]</scope>
    <source>
        <strain evidence="4 5">PCH200</strain>
    </source>
</reference>
<dbReference type="EMBL" id="PYHR01000002">
    <property type="protein sequence ID" value="PWD51249.1"/>
    <property type="molecule type" value="Genomic_DNA"/>
</dbReference>
<keyword evidence="5" id="KW-1185">Reference proteome</keyword>
<keyword evidence="2" id="KW-0560">Oxidoreductase</keyword>
<dbReference type="PANTHER" id="PTHR43976">
    <property type="entry name" value="SHORT CHAIN DEHYDROGENASE"/>
    <property type="match status" value="1"/>
</dbReference>
<gene>
    <name evidence="4" type="ORF">C8046_11880</name>
</gene>
<dbReference type="Gene3D" id="3.40.50.720">
    <property type="entry name" value="NAD(P)-binding Rossmann-like Domain"/>
    <property type="match status" value="1"/>
</dbReference>
<evidence type="ECO:0000313" key="5">
    <source>
        <dbReference type="Proteomes" id="UP000245166"/>
    </source>
</evidence>
<sequence length="280" mass="29697">MTGRVWLVTGANRGLGRAIAEAAARAGDQVLATTRREGTTPRIPGVVEHVLDVRDRDGTLAAVERARVEFGRLDILLNNAGFGVVGAVEEVDEQLVRDALETNVLGPWWLVQAALPVMREQGSGHVVQISTVGAAGTMPLFGLYNASKWALEGMSEALAQEVADQGIRVSIVEPGSIDTEWAIGSMRFAATSPAYDATRERVLGTPQLEWETTGTGGGTPPEVIAAAVLAHVDDPRDERLRLLVGDDAAGAVVAALEGRRADYSRDPAFVAAERAVRGEE</sequence>
<evidence type="ECO:0000313" key="4">
    <source>
        <dbReference type="EMBL" id="PWD51249.1"/>
    </source>
</evidence>
<dbReference type="InterPro" id="IPR036291">
    <property type="entry name" value="NAD(P)-bd_dom_sf"/>
</dbReference>
<dbReference type="AlphaFoldDB" id="A0A2U1ZW94"/>
<evidence type="ECO:0000256" key="2">
    <source>
        <dbReference type="ARBA" id="ARBA00023002"/>
    </source>
</evidence>
<proteinExistence type="inferred from homology"/>